<name>A0A478LI20_ECOLX</name>
<reference evidence="4" key="1">
    <citation type="submission" date="2018-11" db="EMBL/GenBank/DDBJ databases">
        <title>Draft genome sequence of commensal E.coli strains.</title>
        <authorList>
            <person name="Arimizu Y."/>
            <person name="Hayashi T."/>
            <person name="Ogura Y."/>
        </authorList>
    </citation>
    <scope>NUCLEOTIDE SEQUENCE</scope>
    <source>
        <strain evidence="4">39-H19-A</strain>
    </source>
</reference>
<dbReference type="Pfam" id="PF13276">
    <property type="entry name" value="HTH_21"/>
    <property type="match status" value="1"/>
</dbReference>
<evidence type="ECO:0000259" key="3">
    <source>
        <dbReference type="Pfam" id="PF13276"/>
    </source>
</evidence>
<dbReference type="GO" id="GO:0006310">
    <property type="term" value="P:DNA recombination"/>
    <property type="evidence" value="ECO:0007669"/>
    <property type="project" value="UniProtKB-KW"/>
</dbReference>
<proteinExistence type="predicted"/>
<gene>
    <name evidence="4" type="primary">insF1</name>
    <name evidence="4" type="ORF">BvCmsH19A_04690</name>
</gene>
<dbReference type="InterPro" id="IPR050900">
    <property type="entry name" value="Transposase_IS3/IS150/IS904"/>
</dbReference>
<dbReference type="AlphaFoldDB" id="A0A478LI20"/>
<dbReference type="InterPro" id="IPR025948">
    <property type="entry name" value="HTH-like_dom"/>
</dbReference>
<keyword evidence="2" id="KW-0233">DNA recombination</keyword>
<dbReference type="EMBL" id="BICW01000057">
    <property type="protein sequence ID" value="GCG67347.1"/>
    <property type="molecule type" value="Genomic_DNA"/>
</dbReference>
<dbReference type="PANTHER" id="PTHR46889">
    <property type="entry name" value="TRANSPOSASE INSF FOR INSERTION SEQUENCE IS3B-RELATED"/>
    <property type="match status" value="1"/>
</dbReference>
<feature type="domain" description="HTH-like" evidence="3">
    <location>
        <begin position="5"/>
        <end position="54"/>
    </location>
</feature>
<accession>A0A478LI20</accession>
<protein>
    <submittedName>
        <fullName evidence="4">IS3 family transposase OrfB</fullName>
    </submittedName>
</protein>
<organism evidence="4">
    <name type="scientific">Escherichia coli</name>
    <dbReference type="NCBI Taxonomy" id="562"/>
    <lineage>
        <taxon>Bacteria</taxon>
        <taxon>Pseudomonadati</taxon>
        <taxon>Pseudomonadota</taxon>
        <taxon>Gammaproteobacteria</taxon>
        <taxon>Enterobacterales</taxon>
        <taxon>Enterobacteriaceae</taxon>
        <taxon>Escherichia</taxon>
    </lineage>
</organism>
<comment type="caution">
    <text evidence="4">The sequence shown here is derived from an EMBL/GenBank/DDBJ whole genome shotgun (WGS) entry which is preliminary data.</text>
</comment>
<dbReference type="GO" id="GO:0032196">
    <property type="term" value="P:transposition"/>
    <property type="evidence" value="ECO:0007669"/>
    <property type="project" value="UniProtKB-KW"/>
</dbReference>
<evidence type="ECO:0000256" key="2">
    <source>
        <dbReference type="ARBA" id="ARBA00023172"/>
    </source>
</evidence>
<keyword evidence="1" id="KW-0815">Transposition</keyword>
<dbReference type="PANTHER" id="PTHR46889:SF6">
    <property type="entry name" value="TRANSPOSASE INSF FOR INSERTION SEQUENCE IS3B"/>
    <property type="match status" value="1"/>
</dbReference>
<evidence type="ECO:0000256" key="1">
    <source>
        <dbReference type="ARBA" id="ARBA00022578"/>
    </source>
</evidence>
<evidence type="ECO:0000313" key="4">
    <source>
        <dbReference type="EMBL" id="GCG67347.1"/>
    </source>
</evidence>
<sequence>MCSVVLAAFTRSKQRYDAARLTDELCAQGYHFNVKTVAASLRRQRLRAKASRKFSPVSYRAHNQPVSENLLEQDFYASDPKQKWAGDIT</sequence>